<dbReference type="GO" id="GO:0000155">
    <property type="term" value="F:phosphorelay sensor kinase activity"/>
    <property type="evidence" value="ECO:0007669"/>
    <property type="project" value="InterPro"/>
</dbReference>
<dbReference type="InterPro" id="IPR004358">
    <property type="entry name" value="Sig_transdc_His_kin-like_C"/>
</dbReference>
<keyword evidence="9" id="KW-1185">Reference proteome</keyword>
<dbReference type="CDD" id="cd00075">
    <property type="entry name" value="HATPase"/>
    <property type="match status" value="1"/>
</dbReference>
<keyword evidence="3" id="KW-0597">Phosphoprotein</keyword>
<keyword evidence="5 8" id="KW-0418">Kinase</keyword>
<dbReference type="PANTHER" id="PTHR45453">
    <property type="entry name" value="PHOSPHATE REGULON SENSOR PROTEIN PHOR"/>
    <property type="match status" value="1"/>
</dbReference>
<dbReference type="InterPro" id="IPR036097">
    <property type="entry name" value="HisK_dim/P_sf"/>
</dbReference>
<dbReference type="InterPro" id="IPR003661">
    <property type="entry name" value="HisK_dim/P_dom"/>
</dbReference>
<evidence type="ECO:0000259" key="7">
    <source>
        <dbReference type="PROSITE" id="PS50109"/>
    </source>
</evidence>
<evidence type="ECO:0000256" key="2">
    <source>
        <dbReference type="ARBA" id="ARBA00012438"/>
    </source>
</evidence>
<dbReference type="SMART" id="SM00388">
    <property type="entry name" value="HisKA"/>
    <property type="match status" value="1"/>
</dbReference>
<dbReference type="GO" id="GO:0016036">
    <property type="term" value="P:cellular response to phosphate starvation"/>
    <property type="evidence" value="ECO:0007669"/>
    <property type="project" value="TreeGrafter"/>
</dbReference>
<evidence type="ECO:0000256" key="1">
    <source>
        <dbReference type="ARBA" id="ARBA00000085"/>
    </source>
</evidence>
<gene>
    <name evidence="8" type="ORF">ES724_01365</name>
</gene>
<proteinExistence type="predicted"/>
<reference evidence="8 9" key="1">
    <citation type="submission" date="2019-08" db="EMBL/GenBank/DDBJ databases">
        <title>Genome sequence of Gillisia hiemivivida IC154 (type strain).</title>
        <authorList>
            <person name="Bowman J.P."/>
        </authorList>
    </citation>
    <scope>NUCLEOTIDE SEQUENCE [LARGE SCALE GENOMIC DNA]</scope>
    <source>
        <strain evidence="8 9">IC154</strain>
    </source>
</reference>
<comment type="caution">
    <text evidence="8">The sequence shown here is derived from an EMBL/GenBank/DDBJ whole genome shotgun (WGS) entry which is preliminary data.</text>
</comment>
<comment type="catalytic activity">
    <reaction evidence="1">
        <text>ATP + protein L-histidine = ADP + protein N-phospho-L-histidine.</text>
        <dbReference type="EC" id="2.7.13.3"/>
    </reaction>
</comment>
<dbReference type="EC" id="2.7.13.3" evidence="2"/>
<dbReference type="SUPFAM" id="SSF47384">
    <property type="entry name" value="Homodimeric domain of signal transducing histidine kinase"/>
    <property type="match status" value="1"/>
</dbReference>
<dbReference type="InterPro" id="IPR050351">
    <property type="entry name" value="BphY/WalK/GraS-like"/>
</dbReference>
<dbReference type="Gene3D" id="1.10.287.130">
    <property type="match status" value="1"/>
</dbReference>
<dbReference type="PANTHER" id="PTHR45453:SF1">
    <property type="entry name" value="PHOSPHATE REGULON SENSOR PROTEIN PHOR"/>
    <property type="match status" value="1"/>
</dbReference>
<dbReference type="AlphaFoldDB" id="A0A5C7A4E6"/>
<name>A0A5C7A4E6_9FLAO</name>
<dbReference type="PROSITE" id="PS50109">
    <property type="entry name" value="HIS_KIN"/>
    <property type="match status" value="1"/>
</dbReference>
<protein>
    <recommendedName>
        <fullName evidence="2">histidine kinase</fullName>
        <ecNumber evidence="2">2.7.13.3</ecNumber>
    </recommendedName>
</protein>
<evidence type="ECO:0000256" key="6">
    <source>
        <dbReference type="ARBA" id="ARBA00023012"/>
    </source>
</evidence>
<evidence type="ECO:0000313" key="8">
    <source>
        <dbReference type="EMBL" id="TXD95709.1"/>
    </source>
</evidence>
<dbReference type="PRINTS" id="PR00344">
    <property type="entry name" value="BCTRLSENSOR"/>
</dbReference>
<dbReference type="OrthoDB" id="1522504at2"/>
<evidence type="ECO:0000313" key="9">
    <source>
        <dbReference type="Proteomes" id="UP000321367"/>
    </source>
</evidence>
<keyword evidence="6" id="KW-0902">Two-component regulatory system</keyword>
<feature type="domain" description="Histidine kinase" evidence="7">
    <location>
        <begin position="177"/>
        <end position="391"/>
    </location>
</feature>
<dbReference type="GO" id="GO:0004721">
    <property type="term" value="F:phosphoprotein phosphatase activity"/>
    <property type="evidence" value="ECO:0007669"/>
    <property type="project" value="TreeGrafter"/>
</dbReference>
<dbReference type="SMART" id="SM00387">
    <property type="entry name" value="HATPase_c"/>
    <property type="match status" value="1"/>
</dbReference>
<dbReference type="Pfam" id="PF00512">
    <property type="entry name" value="HisKA"/>
    <property type="match status" value="1"/>
</dbReference>
<accession>A0A5C7A4E6</accession>
<dbReference type="GO" id="GO:0005886">
    <property type="term" value="C:plasma membrane"/>
    <property type="evidence" value="ECO:0007669"/>
    <property type="project" value="TreeGrafter"/>
</dbReference>
<evidence type="ECO:0000256" key="4">
    <source>
        <dbReference type="ARBA" id="ARBA00022679"/>
    </source>
</evidence>
<evidence type="ECO:0000256" key="3">
    <source>
        <dbReference type="ARBA" id="ARBA00022553"/>
    </source>
</evidence>
<dbReference type="EMBL" id="VORY01000001">
    <property type="protein sequence ID" value="TXD95709.1"/>
    <property type="molecule type" value="Genomic_DNA"/>
</dbReference>
<dbReference type="Gene3D" id="3.30.565.10">
    <property type="entry name" value="Histidine kinase-like ATPase, C-terminal domain"/>
    <property type="match status" value="1"/>
</dbReference>
<dbReference type="InterPro" id="IPR036890">
    <property type="entry name" value="HATPase_C_sf"/>
</dbReference>
<keyword evidence="4" id="KW-0808">Transferase</keyword>
<dbReference type="CDD" id="cd00082">
    <property type="entry name" value="HisKA"/>
    <property type="match status" value="1"/>
</dbReference>
<dbReference type="InterPro" id="IPR005467">
    <property type="entry name" value="His_kinase_dom"/>
</dbReference>
<sequence>MESPLLPSINTKAIAFNIPYSLLYKNMKKTARLLNSKRDEVIDQWEKEVLQQVKAAPTTNKIALHDHVPNILDDIIEILNRHENTDDYLNDEKIHHIEENSIEHGRHRATSPNYTVDQIIHEYMIFHNVIIKVLHKNDITEESLFHLIKCSIDKAVLNSVSSFTESIQEMQSKLIGTLAHDIRNPLAAARMGIEMINYEAGKERLEKVKKMSYNSVNKAIELIEGLLDSITVKAGEGIMLSFSEMDINENIQTVYEEACEVFSEEIILDKTDEPINGTFDGTAVRRLLENLITNAIKYGHSEKPVVIKIKNEEEWLNISVHNHGEPIPMDKQEGIFTFLHHGKQQREKKLKSYGIGLTLVKMVAEAHGGSVALRSEKGFGTEFKIRLNKYSNVPGKVRTLLNTEA</sequence>
<dbReference type="Pfam" id="PF02518">
    <property type="entry name" value="HATPase_c"/>
    <property type="match status" value="1"/>
</dbReference>
<dbReference type="Proteomes" id="UP000321367">
    <property type="component" value="Unassembled WGS sequence"/>
</dbReference>
<dbReference type="InterPro" id="IPR003594">
    <property type="entry name" value="HATPase_dom"/>
</dbReference>
<dbReference type="SUPFAM" id="SSF55874">
    <property type="entry name" value="ATPase domain of HSP90 chaperone/DNA topoisomerase II/histidine kinase"/>
    <property type="match status" value="1"/>
</dbReference>
<evidence type="ECO:0000256" key="5">
    <source>
        <dbReference type="ARBA" id="ARBA00022777"/>
    </source>
</evidence>
<organism evidence="8 9">
    <name type="scientific">Gillisia hiemivivida</name>
    <dbReference type="NCBI Taxonomy" id="291190"/>
    <lineage>
        <taxon>Bacteria</taxon>
        <taxon>Pseudomonadati</taxon>
        <taxon>Bacteroidota</taxon>
        <taxon>Flavobacteriia</taxon>
        <taxon>Flavobacteriales</taxon>
        <taxon>Flavobacteriaceae</taxon>
        <taxon>Gillisia</taxon>
    </lineage>
</organism>